<feature type="transmembrane region" description="Helical" evidence="6">
    <location>
        <begin position="235"/>
        <end position="253"/>
    </location>
</feature>
<sequence length="318" mass="36976">MQAFLRLIRWPNLIIIPLVMAAIRFAVIEPMLHISGMSPAMPLREFWLMVLATMFLGSGGYIINDYFDRKIDLINKPGKVVVGQKMSRIGVITWHIIFNSLAVLIGLWLAWQVHLWWVAAVYAFVSGIFWFYSTTYKRMFLIGNIIVSLLTAMVPFQVLLFEYTYQANEGIMLFGEGPLQQNLYIIALWVTAFSFFAFMTNLIREIVKDFEDIRGDMRYGRKSVPIVLGLKSTKWVVQVLTLATILAIIYVASRVVFDWFSWVYISTLIILPLLLHMYLLHFAHKKRQFHRISQLMKIVMFTGLLYALIVRYNVLQIV</sequence>
<dbReference type="PANTHER" id="PTHR42723">
    <property type="entry name" value="CHLOROPHYLL SYNTHASE"/>
    <property type="match status" value="1"/>
</dbReference>
<keyword evidence="5 6" id="KW-0472">Membrane</keyword>
<dbReference type="STRING" id="1307839.L21SP5_00629"/>
<dbReference type="InterPro" id="IPR000537">
    <property type="entry name" value="UbiA_prenyltransferase"/>
</dbReference>
<evidence type="ECO:0000256" key="2">
    <source>
        <dbReference type="ARBA" id="ARBA00022475"/>
    </source>
</evidence>
<accession>A0A0S2HW81</accession>
<dbReference type="Pfam" id="PF01040">
    <property type="entry name" value="UbiA"/>
    <property type="match status" value="1"/>
</dbReference>
<keyword evidence="3 6" id="KW-0812">Transmembrane</keyword>
<dbReference type="GO" id="GO:0016765">
    <property type="term" value="F:transferase activity, transferring alkyl or aryl (other than methyl) groups"/>
    <property type="evidence" value="ECO:0007669"/>
    <property type="project" value="InterPro"/>
</dbReference>
<keyword evidence="4 6" id="KW-1133">Transmembrane helix</keyword>
<dbReference type="EMBL" id="CP013118">
    <property type="protein sequence ID" value="ALO14301.1"/>
    <property type="molecule type" value="Genomic_DNA"/>
</dbReference>
<dbReference type="RefSeq" id="WP_057951862.1">
    <property type="nucleotide sequence ID" value="NZ_CP013118.1"/>
</dbReference>
<feature type="transmembrane region" description="Helical" evidence="6">
    <location>
        <begin position="295"/>
        <end position="314"/>
    </location>
</feature>
<reference evidence="7 8" key="1">
    <citation type="submission" date="2015-11" db="EMBL/GenBank/DDBJ databases">
        <title>Description and complete genome sequence of a novel strain predominating in hypersaline microbial mats and representing a new family of the Bacteriodetes phylum.</title>
        <authorList>
            <person name="Spring S."/>
            <person name="Bunk B."/>
            <person name="Sproer C."/>
            <person name="Klenk H.-P."/>
        </authorList>
    </citation>
    <scope>NUCLEOTIDE SEQUENCE [LARGE SCALE GENOMIC DNA]</scope>
    <source>
        <strain evidence="7 8">L21-Spi-D4</strain>
    </source>
</reference>
<feature type="transmembrane region" description="Helical" evidence="6">
    <location>
        <begin position="88"/>
        <end position="109"/>
    </location>
</feature>
<dbReference type="OrthoDB" id="9811562at2"/>
<keyword evidence="7" id="KW-0808">Transferase</keyword>
<feature type="transmembrane region" description="Helical" evidence="6">
    <location>
        <begin position="46"/>
        <end position="67"/>
    </location>
</feature>
<evidence type="ECO:0000256" key="6">
    <source>
        <dbReference type="SAM" id="Phobius"/>
    </source>
</evidence>
<evidence type="ECO:0000256" key="4">
    <source>
        <dbReference type="ARBA" id="ARBA00022989"/>
    </source>
</evidence>
<feature type="transmembrane region" description="Helical" evidence="6">
    <location>
        <begin position="139"/>
        <end position="163"/>
    </location>
</feature>
<dbReference type="Proteomes" id="UP000064893">
    <property type="component" value="Chromosome"/>
</dbReference>
<keyword evidence="2" id="KW-1003">Cell membrane</keyword>
<feature type="transmembrane region" description="Helical" evidence="6">
    <location>
        <begin position="12"/>
        <end position="34"/>
    </location>
</feature>
<dbReference type="Gene3D" id="1.20.120.1780">
    <property type="entry name" value="UbiA prenyltransferase"/>
    <property type="match status" value="1"/>
</dbReference>
<dbReference type="InterPro" id="IPR044878">
    <property type="entry name" value="UbiA_sf"/>
</dbReference>
<feature type="transmembrane region" description="Helical" evidence="6">
    <location>
        <begin position="115"/>
        <end position="132"/>
    </location>
</feature>
<dbReference type="Gene3D" id="1.10.357.140">
    <property type="entry name" value="UbiA prenyltransferase"/>
    <property type="match status" value="1"/>
</dbReference>
<feature type="transmembrane region" description="Helical" evidence="6">
    <location>
        <begin position="183"/>
        <end position="203"/>
    </location>
</feature>
<feature type="transmembrane region" description="Helical" evidence="6">
    <location>
        <begin position="259"/>
        <end position="283"/>
    </location>
</feature>
<evidence type="ECO:0000256" key="1">
    <source>
        <dbReference type="ARBA" id="ARBA00004141"/>
    </source>
</evidence>
<name>A0A0S2HW81_9BACT</name>
<dbReference type="InterPro" id="IPR050475">
    <property type="entry name" value="Prenyltransferase_related"/>
</dbReference>
<protein>
    <submittedName>
        <fullName evidence="7">Prenyltransferase</fullName>
    </submittedName>
</protein>
<evidence type="ECO:0000313" key="8">
    <source>
        <dbReference type="Proteomes" id="UP000064893"/>
    </source>
</evidence>
<gene>
    <name evidence="7" type="ORF">L21SP5_00629</name>
</gene>
<dbReference type="PANTHER" id="PTHR42723:SF1">
    <property type="entry name" value="CHLOROPHYLL SYNTHASE, CHLOROPLASTIC"/>
    <property type="match status" value="1"/>
</dbReference>
<evidence type="ECO:0000256" key="3">
    <source>
        <dbReference type="ARBA" id="ARBA00022692"/>
    </source>
</evidence>
<dbReference type="KEGG" id="blq:L21SP5_00629"/>
<proteinExistence type="predicted"/>
<dbReference type="CDD" id="cd13961">
    <property type="entry name" value="PT_UbiA_DGGGPS"/>
    <property type="match status" value="1"/>
</dbReference>
<organism evidence="7 8">
    <name type="scientific">Salinivirga cyanobacteriivorans</name>
    <dbReference type="NCBI Taxonomy" id="1307839"/>
    <lineage>
        <taxon>Bacteria</taxon>
        <taxon>Pseudomonadati</taxon>
        <taxon>Bacteroidota</taxon>
        <taxon>Bacteroidia</taxon>
        <taxon>Bacteroidales</taxon>
        <taxon>Salinivirgaceae</taxon>
        <taxon>Salinivirga</taxon>
    </lineage>
</organism>
<evidence type="ECO:0000313" key="7">
    <source>
        <dbReference type="EMBL" id="ALO14301.1"/>
    </source>
</evidence>
<comment type="subcellular location">
    <subcellularLocation>
        <location evidence="1">Membrane</location>
        <topology evidence="1">Multi-pass membrane protein</topology>
    </subcellularLocation>
</comment>
<dbReference type="GO" id="GO:0016020">
    <property type="term" value="C:membrane"/>
    <property type="evidence" value="ECO:0007669"/>
    <property type="project" value="UniProtKB-SubCell"/>
</dbReference>
<dbReference type="AlphaFoldDB" id="A0A0S2HW81"/>
<keyword evidence="8" id="KW-1185">Reference proteome</keyword>
<evidence type="ECO:0000256" key="5">
    <source>
        <dbReference type="ARBA" id="ARBA00023136"/>
    </source>
</evidence>